<feature type="binding site" evidence="3">
    <location>
        <position position="290"/>
    </location>
    <ligand>
        <name>Mg(2+)</name>
        <dbReference type="ChEBI" id="CHEBI:18420"/>
        <label>1</label>
    </ligand>
</feature>
<evidence type="ECO:0008006" key="6">
    <source>
        <dbReference type="Google" id="ProtNLM"/>
    </source>
</evidence>
<evidence type="ECO:0000313" key="4">
    <source>
        <dbReference type="EMBL" id="MBT9813481.1"/>
    </source>
</evidence>
<gene>
    <name evidence="4" type="ORF">GPL26_28330</name>
</gene>
<evidence type="ECO:0000256" key="2">
    <source>
        <dbReference type="ARBA" id="ARBA00022801"/>
    </source>
</evidence>
<dbReference type="InterPro" id="IPR036705">
    <property type="entry name" value="Ribosyl_crysJ1_sf"/>
</dbReference>
<dbReference type="SUPFAM" id="SSF101478">
    <property type="entry name" value="ADP-ribosylglycohydrolase"/>
    <property type="match status" value="1"/>
</dbReference>
<dbReference type="EMBL" id="WQPS01000143">
    <property type="protein sequence ID" value="MBT9813481.1"/>
    <property type="molecule type" value="Genomic_DNA"/>
</dbReference>
<feature type="binding site" evidence="3">
    <location>
        <position position="288"/>
    </location>
    <ligand>
        <name>Mg(2+)</name>
        <dbReference type="ChEBI" id="CHEBI:18420"/>
        <label>1</label>
    </ligand>
</feature>
<comment type="similarity">
    <text evidence="1">Belongs to the ADP-ribosylglycohydrolase family.</text>
</comment>
<evidence type="ECO:0000313" key="5">
    <source>
        <dbReference type="Proteomes" id="UP000708338"/>
    </source>
</evidence>
<proteinExistence type="inferred from homology"/>
<feature type="binding site" evidence="3">
    <location>
        <position position="61"/>
    </location>
    <ligand>
        <name>Mg(2+)</name>
        <dbReference type="ChEBI" id="CHEBI:18420"/>
        <label>1</label>
    </ligand>
</feature>
<dbReference type="Proteomes" id="UP000708338">
    <property type="component" value="Unassembled WGS sequence"/>
</dbReference>
<evidence type="ECO:0000256" key="1">
    <source>
        <dbReference type="ARBA" id="ARBA00010702"/>
    </source>
</evidence>
<keyword evidence="2" id="KW-0378">Hydrolase</keyword>
<dbReference type="Gene3D" id="1.10.4080.10">
    <property type="entry name" value="ADP-ribosylation/Crystallin J1"/>
    <property type="match status" value="1"/>
</dbReference>
<keyword evidence="3" id="KW-0479">Metal-binding</keyword>
<keyword evidence="3" id="KW-0460">Magnesium</keyword>
<dbReference type="GO" id="GO:0046872">
    <property type="term" value="F:metal ion binding"/>
    <property type="evidence" value="ECO:0007669"/>
    <property type="project" value="UniProtKB-KW"/>
</dbReference>
<comment type="caution">
    <text evidence="4">The sequence shown here is derived from an EMBL/GenBank/DDBJ whole genome shotgun (WGS) entry which is preliminary data.</text>
</comment>
<feature type="binding site" evidence="3">
    <location>
        <position position="291"/>
    </location>
    <ligand>
        <name>Mg(2+)</name>
        <dbReference type="ChEBI" id="CHEBI:18420"/>
        <label>1</label>
    </ligand>
</feature>
<organism evidence="4 5">
    <name type="scientific">Enterocloster citroniae</name>
    <dbReference type="NCBI Taxonomy" id="358743"/>
    <lineage>
        <taxon>Bacteria</taxon>
        <taxon>Bacillati</taxon>
        <taxon>Bacillota</taxon>
        <taxon>Clostridia</taxon>
        <taxon>Lachnospirales</taxon>
        <taxon>Lachnospiraceae</taxon>
        <taxon>Enterocloster</taxon>
    </lineage>
</organism>
<dbReference type="PANTHER" id="PTHR16222:SF24">
    <property type="entry name" value="ADP-RIBOSYLHYDROLASE ARH3"/>
    <property type="match status" value="1"/>
</dbReference>
<feature type="binding site" evidence="3">
    <location>
        <position position="63"/>
    </location>
    <ligand>
        <name>Mg(2+)</name>
        <dbReference type="ChEBI" id="CHEBI:18420"/>
        <label>1</label>
    </ligand>
</feature>
<sequence>MAKYNKILGSIAGAAVGDAMGAATETRSAERIKEDFGGYVEQIITPPSDCFARGYDAGTVTDDFSLAYYTAIELAASKGNVDNEVAKKALFTWASYPQFFRFAGPTTEAALKKLKGEEIVNPKGYIAADNLKATNGSGMKIFPVGLINPGNLDKAVQDTITICMPTHNNNVAISGASAISAAVAKAMEDDATLDRVIEAGIYGAHKGFEDSSKIAHRLATPSVEKRIRLAVEIGKKGTGWENTMLELRDIIGAGLMATEAIPCVFGILAATAGDPMAAIKMGVNIGDDTDTVATMVGAVAGALYGMGNIPEDYIALIDKVNGFDLKGLARDIEREFYE</sequence>
<feature type="binding site" evidence="3">
    <location>
        <position position="62"/>
    </location>
    <ligand>
        <name>Mg(2+)</name>
        <dbReference type="ChEBI" id="CHEBI:18420"/>
        <label>1</label>
    </ligand>
</feature>
<dbReference type="RefSeq" id="WP_007862137.1">
    <property type="nucleotide sequence ID" value="NZ_CABJDD010000006.1"/>
</dbReference>
<accession>A0AA41FKN7</accession>
<protein>
    <recommendedName>
        <fullName evidence="6">ADP-ribosylglycohydrolase</fullName>
    </recommendedName>
</protein>
<evidence type="ECO:0000256" key="3">
    <source>
        <dbReference type="PIRSR" id="PIRSR605502-1"/>
    </source>
</evidence>
<name>A0AA41FKN7_9FIRM</name>
<dbReference type="Pfam" id="PF03747">
    <property type="entry name" value="ADP_ribosyl_GH"/>
    <property type="match status" value="1"/>
</dbReference>
<dbReference type="InterPro" id="IPR050792">
    <property type="entry name" value="ADP-ribosylglycohydrolase"/>
</dbReference>
<dbReference type="GO" id="GO:0016787">
    <property type="term" value="F:hydrolase activity"/>
    <property type="evidence" value="ECO:0007669"/>
    <property type="project" value="UniProtKB-KW"/>
</dbReference>
<reference evidence="4" key="1">
    <citation type="journal article" date="2021" name="Gut Microbes">
        <title>A synthetic consortium of 100 gut commensals modulates the composition and function in a colon model of the microbiome of elderly subjects.</title>
        <authorList>
            <person name="Perez M."/>
            <person name="Ntemiri A."/>
            <person name="Tan H."/>
            <person name="Harris H.M.B."/>
            <person name="Roager H.M."/>
            <person name="Ribiere C."/>
            <person name="O'Toole P.W."/>
        </authorList>
    </citation>
    <scope>NUCLEOTIDE SEQUENCE</scope>
    <source>
        <strain evidence="4">MCC335</strain>
    </source>
</reference>
<comment type="cofactor">
    <cofactor evidence="3">
        <name>Mg(2+)</name>
        <dbReference type="ChEBI" id="CHEBI:18420"/>
    </cofactor>
    <text evidence="3">Binds 2 magnesium ions per subunit.</text>
</comment>
<dbReference type="InterPro" id="IPR005502">
    <property type="entry name" value="Ribosyl_crysJ1"/>
</dbReference>
<dbReference type="AlphaFoldDB" id="A0AA41FKN7"/>
<dbReference type="PANTHER" id="PTHR16222">
    <property type="entry name" value="ADP-RIBOSYLGLYCOHYDROLASE"/>
    <property type="match status" value="1"/>
</dbReference>